<dbReference type="AlphaFoldDB" id="H9UK91"/>
<dbReference type="EMBL" id="CP003282">
    <property type="protein sequence ID" value="AFG37934.1"/>
    <property type="molecule type" value="Genomic_DNA"/>
</dbReference>
<dbReference type="InterPro" id="IPR050922">
    <property type="entry name" value="LytR/CpsA/Psr_CW_biosynth"/>
</dbReference>
<organism evidence="5 6">
    <name type="scientific">Spirochaeta africana (strain ATCC 700263 / DSM 8902 / Z-7692)</name>
    <dbReference type="NCBI Taxonomy" id="889378"/>
    <lineage>
        <taxon>Bacteria</taxon>
        <taxon>Pseudomonadati</taxon>
        <taxon>Spirochaetota</taxon>
        <taxon>Spirochaetia</taxon>
        <taxon>Spirochaetales</taxon>
        <taxon>Spirochaetaceae</taxon>
        <taxon>Spirochaeta</taxon>
    </lineage>
</organism>
<feature type="transmembrane region" description="Helical" evidence="2">
    <location>
        <begin position="7"/>
        <end position="30"/>
    </location>
</feature>
<sequence>MQRTGSSTVIVAILIAIIVIVLGTVTIFLVQQTRVDPVSARIRDGEPLALLTVLHDEGRLVSTQVVFAHPNSRRIGMLDIPDDMGAIISRLNRVDRIGSLFELEGIGPYRSKISEQIGVDIDYHLKIDLDQLSELVDILGGLTVFIPDPVRDTESSILLPGGNVRLDGPKLVDYLIYERELLTPQELMARNQEIAAQLLFSMGRERRIFEQQPGAVLRRMQTDLDRREMASIIGMLYDADTDNMIQQRVLGTMRTVDIQGETRQLLFPHFEGDLLKDTVRQVVQTLSQGDPVARGEVVRIELLNGTRRSGLAARTQELFEGYGFQVISVGNADTSDYAQTLVYDRQGSMEKAQSVADVIDAQLIETRPDYETDVVTDVTVILGADFDGWKVRN</sequence>
<dbReference type="Pfam" id="PF13399">
    <property type="entry name" value="LytR_C"/>
    <property type="match status" value="1"/>
</dbReference>
<dbReference type="STRING" id="889378.Spiaf_1880"/>
<dbReference type="Pfam" id="PF03816">
    <property type="entry name" value="LytR_cpsA_psr"/>
    <property type="match status" value="1"/>
</dbReference>
<keyword evidence="6" id="KW-1185">Reference proteome</keyword>
<evidence type="ECO:0000313" key="5">
    <source>
        <dbReference type="EMBL" id="AFG37934.1"/>
    </source>
</evidence>
<dbReference type="KEGG" id="sfc:Spiaf_1880"/>
<evidence type="ECO:0000256" key="1">
    <source>
        <dbReference type="ARBA" id="ARBA00006068"/>
    </source>
</evidence>
<dbReference type="HOGENOM" id="CLU_690662_0_0_12"/>
<dbReference type="PANTHER" id="PTHR33392">
    <property type="entry name" value="POLYISOPRENYL-TEICHOIC ACID--PEPTIDOGLYCAN TEICHOIC ACID TRANSFERASE TAGU"/>
    <property type="match status" value="1"/>
</dbReference>
<evidence type="ECO:0000256" key="2">
    <source>
        <dbReference type="SAM" id="Phobius"/>
    </source>
</evidence>
<dbReference type="Gene3D" id="3.40.630.190">
    <property type="entry name" value="LCP protein"/>
    <property type="match status" value="1"/>
</dbReference>
<dbReference type="Proteomes" id="UP000007383">
    <property type="component" value="Chromosome"/>
</dbReference>
<dbReference type="eggNOG" id="COG1316">
    <property type="taxonomic scope" value="Bacteria"/>
</dbReference>
<keyword evidence="2" id="KW-0472">Membrane</keyword>
<dbReference type="Gene3D" id="3.30.70.2390">
    <property type="match status" value="1"/>
</dbReference>
<dbReference type="InterPro" id="IPR027381">
    <property type="entry name" value="LytR/CpsA/Psr_C"/>
</dbReference>
<dbReference type="RefSeq" id="WP_014455917.1">
    <property type="nucleotide sequence ID" value="NC_017098.1"/>
</dbReference>
<gene>
    <name evidence="5" type="ordered locus">Spiaf_1880</name>
</gene>
<keyword evidence="2" id="KW-1133">Transmembrane helix</keyword>
<reference evidence="6" key="1">
    <citation type="journal article" date="2013" name="Stand. Genomic Sci.">
        <title>Complete genome sequence of the halophilic bacterium Spirochaeta africana type strain (Z-7692(T)) from the alkaline Lake Magadi in the East African Rift.</title>
        <authorList>
            <person name="Liolos K."/>
            <person name="Abt B."/>
            <person name="Scheuner C."/>
            <person name="Teshima H."/>
            <person name="Held B."/>
            <person name="Lapidus A."/>
            <person name="Nolan M."/>
            <person name="Lucas S."/>
            <person name="Deshpande S."/>
            <person name="Cheng J.F."/>
            <person name="Tapia R."/>
            <person name="Goodwin L.A."/>
            <person name="Pitluck S."/>
            <person name="Pagani I."/>
            <person name="Ivanova N."/>
            <person name="Mavromatis K."/>
            <person name="Mikhailova N."/>
            <person name="Huntemann M."/>
            <person name="Pati A."/>
            <person name="Chen A."/>
            <person name="Palaniappan K."/>
            <person name="Land M."/>
            <person name="Rohde M."/>
            <person name="Tindall B.J."/>
            <person name="Detter J.C."/>
            <person name="Goker M."/>
            <person name="Bristow J."/>
            <person name="Eisen J.A."/>
            <person name="Markowitz V."/>
            <person name="Hugenholtz P."/>
            <person name="Woyke T."/>
            <person name="Klenk H.P."/>
            <person name="Kyrpides N.C."/>
        </authorList>
    </citation>
    <scope>NUCLEOTIDE SEQUENCE</scope>
    <source>
        <strain evidence="6">ATCC 700263 / DSM 8902 / Z-7692</strain>
    </source>
</reference>
<comment type="similarity">
    <text evidence="1">Belongs to the LytR/CpsA/Psr (LCP) family.</text>
</comment>
<dbReference type="PANTHER" id="PTHR33392:SF6">
    <property type="entry name" value="POLYISOPRENYL-TEICHOIC ACID--PEPTIDOGLYCAN TEICHOIC ACID TRANSFERASE TAGU"/>
    <property type="match status" value="1"/>
</dbReference>
<protein>
    <submittedName>
        <fullName evidence="5">Transcriptional regulator</fullName>
    </submittedName>
</protein>
<proteinExistence type="inferred from homology"/>
<dbReference type="InterPro" id="IPR004474">
    <property type="entry name" value="LytR_CpsA_psr"/>
</dbReference>
<dbReference type="PATRIC" id="fig|889378.3.peg.1868"/>
<evidence type="ECO:0000259" key="3">
    <source>
        <dbReference type="Pfam" id="PF03816"/>
    </source>
</evidence>
<keyword evidence="2" id="KW-0812">Transmembrane</keyword>
<feature type="domain" description="LytR/CpsA/Psr regulator C-terminal" evidence="4">
    <location>
        <begin position="298"/>
        <end position="386"/>
    </location>
</feature>
<name>H9UK91_SPIAZ</name>
<evidence type="ECO:0000313" key="6">
    <source>
        <dbReference type="Proteomes" id="UP000007383"/>
    </source>
</evidence>
<accession>H9UK91</accession>
<evidence type="ECO:0000259" key="4">
    <source>
        <dbReference type="Pfam" id="PF13399"/>
    </source>
</evidence>
<feature type="domain" description="Cell envelope-related transcriptional attenuator" evidence="3">
    <location>
        <begin position="69"/>
        <end position="175"/>
    </location>
</feature>